<dbReference type="PANTHER" id="PTHR30006:SF2">
    <property type="entry name" value="ABC TRANSPORTER SUBSTRATE-BINDING PROTEIN"/>
    <property type="match status" value="1"/>
</dbReference>
<dbReference type="PANTHER" id="PTHR30006">
    <property type="entry name" value="THIAMINE-BINDING PERIPLASMIC PROTEIN-RELATED"/>
    <property type="match status" value="1"/>
</dbReference>
<dbReference type="EMBL" id="LXJU01000022">
    <property type="protein sequence ID" value="OGE49340.1"/>
    <property type="molecule type" value="Genomic_DNA"/>
</dbReference>
<dbReference type="GeneID" id="34580181"/>
<name>A0A1F5L8M4_PENAI</name>
<dbReference type="Gene3D" id="3.40.190.10">
    <property type="entry name" value="Periplasmic binding protein-like II"/>
    <property type="match status" value="1"/>
</dbReference>
<dbReference type="OrthoDB" id="124329at2759"/>
<keyword evidence="4" id="KW-1185">Reference proteome</keyword>
<dbReference type="SUPFAM" id="SSF53850">
    <property type="entry name" value="Periplasmic binding protein-like II"/>
    <property type="match status" value="1"/>
</dbReference>
<comment type="caution">
    <text evidence="3">The sequence shown here is derived from an EMBL/GenBank/DDBJ whole genome shotgun (WGS) entry which is preliminary data.</text>
</comment>
<dbReference type="STRING" id="1835702.A0A1F5L8M4"/>
<sequence>MAPLSAFVGSLGLVGLASSAILPKINSYPGHDLALDNRTLDELYAAAKNETGELIFLWSGDAVSQGDPVIAAWKARFPDIKLNLTVDVSKSHDSRVNRQFQRDGTDVLILLFCKPCMRMATGRVREDFFPTSLLNGNMPIPHKDPEGAFFETFILIIEKHGWGWFEGLQEQNVKWVRGTGEPANYMAEKSPSRPVSETRVLWPQTAAIFATTPRPESSKLFMSWLLSDERQQRFIDNGSYLTRKDLKGQVGSVWDNPYTPLIEFATFMENRDLAEWWRLQFESSWCR</sequence>
<reference evidence="3 4" key="1">
    <citation type="journal article" date="2016" name="Sci. Rep.">
        <title>Penicillium arizonense, a new, genome sequenced fungal species, reveals a high chemical diversity in secreted metabolites.</title>
        <authorList>
            <person name="Grijseels S."/>
            <person name="Nielsen J.C."/>
            <person name="Randelovic M."/>
            <person name="Nielsen J."/>
            <person name="Nielsen K.F."/>
            <person name="Workman M."/>
            <person name="Frisvad J.C."/>
        </authorList>
    </citation>
    <scope>NUCLEOTIDE SEQUENCE [LARGE SCALE GENOMIC DNA]</scope>
    <source>
        <strain evidence="3 4">CBS 141311</strain>
    </source>
</reference>
<gene>
    <name evidence="3" type="ORF">PENARI_c022G10782</name>
</gene>
<evidence type="ECO:0000313" key="4">
    <source>
        <dbReference type="Proteomes" id="UP000177622"/>
    </source>
</evidence>
<dbReference type="Proteomes" id="UP000177622">
    <property type="component" value="Unassembled WGS sequence"/>
</dbReference>
<feature type="signal peptide" evidence="2">
    <location>
        <begin position="1"/>
        <end position="19"/>
    </location>
</feature>
<proteinExistence type="predicted"/>
<feature type="chain" id="PRO_5009519358" evidence="2">
    <location>
        <begin position="20"/>
        <end position="287"/>
    </location>
</feature>
<organism evidence="3 4">
    <name type="scientific">Penicillium arizonense</name>
    <dbReference type="NCBI Taxonomy" id="1835702"/>
    <lineage>
        <taxon>Eukaryota</taxon>
        <taxon>Fungi</taxon>
        <taxon>Dikarya</taxon>
        <taxon>Ascomycota</taxon>
        <taxon>Pezizomycotina</taxon>
        <taxon>Eurotiomycetes</taxon>
        <taxon>Eurotiomycetidae</taxon>
        <taxon>Eurotiales</taxon>
        <taxon>Aspergillaceae</taxon>
        <taxon>Penicillium</taxon>
    </lineage>
</organism>
<evidence type="ECO:0000313" key="3">
    <source>
        <dbReference type="EMBL" id="OGE49340.1"/>
    </source>
</evidence>
<accession>A0A1F5L8M4</accession>
<dbReference type="RefSeq" id="XP_022484791.1">
    <property type="nucleotide sequence ID" value="XM_022635447.1"/>
</dbReference>
<protein>
    <submittedName>
        <fullName evidence="3">Uncharacterized protein</fullName>
    </submittedName>
</protein>
<keyword evidence="1 2" id="KW-0732">Signal</keyword>
<evidence type="ECO:0000256" key="2">
    <source>
        <dbReference type="SAM" id="SignalP"/>
    </source>
</evidence>
<evidence type="ECO:0000256" key="1">
    <source>
        <dbReference type="ARBA" id="ARBA00022729"/>
    </source>
</evidence>
<dbReference type="AlphaFoldDB" id="A0A1F5L8M4"/>